<sequence length="206" mass="22707">RRGLWQNLSINISKNNYHGSFFVFFVLISEMEVSAIEVHTPSEVVAVNGSDVKLSCTFKSTQPVSDQSVTVVWNYRPPNSQAEISVFYHQGTPYPEEQGLFKGRVVWSGNVVKRDASITLQKVSPTFNGTYTCQVKNRPDVLGNHGEIDLKVVNKVSVSEIGILAAAVGGSCAVILVILGIIMGVKLYKRRQKEMMDIEVGKCSVL</sequence>
<evidence type="ECO:0000256" key="7">
    <source>
        <dbReference type="ARBA" id="ARBA00023157"/>
    </source>
</evidence>
<evidence type="ECO:0000256" key="6">
    <source>
        <dbReference type="ARBA" id="ARBA00023136"/>
    </source>
</evidence>
<dbReference type="FunFam" id="2.60.40.10:FF:000193">
    <property type="entry name" value="Myelin protein zero-like 1 like"/>
    <property type="match status" value="1"/>
</dbReference>
<keyword evidence="5 10" id="KW-1133">Transmembrane helix</keyword>
<dbReference type="InterPro" id="IPR003599">
    <property type="entry name" value="Ig_sub"/>
</dbReference>
<dbReference type="Gene3D" id="2.60.40.10">
    <property type="entry name" value="Immunoglobulins"/>
    <property type="match status" value="1"/>
</dbReference>
<dbReference type="AlphaFoldDB" id="H2LYP1"/>
<evidence type="ECO:0000259" key="11">
    <source>
        <dbReference type="PROSITE" id="PS50835"/>
    </source>
</evidence>
<protein>
    <recommendedName>
        <fullName evidence="11">Ig-like domain-containing protein</fullName>
    </recommendedName>
</protein>
<accession>H2LYP1</accession>
<dbReference type="HOGENOM" id="CLU_090350_0_0_1"/>
<dbReference type="GeneTree" id="ENSGT01030000234556"/>
<evidence type="ECO:0000256" key="4">
    <source>
        <dbReference type="ARBA" id="ARBA00022729"/>
    </source>
</evidence>
<dbReference type="GO" id="GO:0098609">
    <property type="term" value="P:cell-cell adhesion"/>
    <property type="evidence" value="ECO:0000318"/>
    <property type="project" value="GO_Central"/>
</dbReference>
<dbReference type="PANTHER" id="PTHR13869">
    <property type="entry name" value="MYELIN P0 RELATED"/>
    <property type="match status" value="1"/>
</dbReference>
<comment type="subcellular location">
    <subcellularLocation>
        <location evidence="1">Membrane</location>
        <topology evidence="1">Single-pass type I membrane protein</topology>
    </subcellularLocation>
</comment>
<dbReference type="InterPro" id="IPR036179">
    <property type="entry name" value="Ig-like_dom_sf"/>
</dbReference>
<dbReference type="PROSITE" id="PS50835">
    <property type="entry name" value="IG_LIKE"/>
    <property type="match status" value="1"/>
</dbReference>
<keyword evidence="8" id="KW-0325">Glycoprotein</keyword>
<feature type="domain" description="Ig-like" evidence="11">
    <location>
        <begin position="31"/>
        <end position="154"/>
    </location>
</feature>
<dbReference type="GO" id="GO:0005886">
    <property type="term" value="C:plasma membrane"/>
    <property type="evidence" value="ECO:0000318"/>
    <property type="project" value="GO_Central"/>
</dbReference>
<evidence type="ECO:0000256" key="9">
    <source>
        <dbReference type="ARBA" id="ARBA00023319"/>
    </source>
</evidence>
<dbReference type="Pfam" id="PF07686">
    <property type="entry name" value="V-set"/>
    <property type="match status" value="1"/>
</dbReference>
<keyword evidence="9" id="KW-0393">Immunoglobulin domain</keyword>
<dbReference type="InterPro" id="IPR013783">
    <property type="entry name" value="Ig-like_fold"/>
</dbReference>
<comment type="similarity">
    <text evidence="2">Belongs to the myelin P0 protein family.</text>
</comment>
<dbReference type="Proteomes" id="UP000001038">
    <property type="component" value="Chromosome 14"/>
</dbReference>
<proteinExistence type="inferred from homology"/>
<reference evidence="12" key="3">
    <citation type="submission" date="2025-09" db="UniProtKB">
        <authorList>
            <consortium name="Ensembl"/>
        </authorList>
    </citation>
    <scope>IDENTIFICATION</scope>
    <source>
        <strain evidence="12">Hd-rR</strain>
    </source>
</reference>
<dbReference type="SMART" id="SM00409">
    <property type="entry name" value="IG"/>
    <property type="match status" value="1"/>
</dbReference>
<dbReference type="eggNOG" id="ENOG502RYWU">
    <property type="taxonomic scope" value="Eukaryota"/>
</dbReference>
<evidence type="ECO:0000256" key="5">
    <source>
        <dbReference type="ARBA" id="ARBA00022989"/>
    </source>
</evidence>
<organism evidence="12 13">
    <name type="scientific">Oryzias latipes</name>
    <name type="common">Japanese rice fish</name>
    <name type="synonym">Japanese killifish</name>
    <dbReference type="NCBI Taxonomy" id="8090"/>
    <lineage>
        <taxon>Eukaryota</taxon>
        <taxon>Metazoa</taxon>
        <taxon>Chordata</taxon>
        <taxon>Craniata</taxon>
        <taxon>Vertebrata</taxon>
        <taxon>Euteleostomi</taxon>
        <taxon>Actinopterygii</taxon>
        <taxon>Neopterygii</taxon>
        <taxon>Teleostei</taxon>
        <taxon>Neoteleostei</taxon>
        <taxon>Acanthomorphata</taxon>
        <taxon>Ovalentaria</taxon>
        <taxon>Atherinomorphae</taxon>
        <taxon>Beloniformes</taxon>
        <taxon>Adrianichthyidae</taxon>
        <taxon>Oryziinae</taxon>
        <taxon>Oryzias</taxon>
    </lineage>
</organism>
<keyword evidence="3 10" id="KW-0812">Transmembrane</keyword>
<dbReference type="InterPro" id="IPR000920">
    <property type="entry name" value="Myelin_P0-rel"/>
</dbReference>
<evidence type="ECO:0000256" key="8">
    <source>
        <dbReference type="ARBA" id="ARBA00023180"/>
    </source>
</evidence>
<evidence type="ECO:0000256" key="2">
    <source>
        <dbReference type="ARBA" id="ARBA00007180"/>
    </source>
</evidence>
<keyword evidence="6 10" id="KW-0472">Membrane</keyword>
<dbReference type="InterPro" id="IPR007110">
    <property type="entry name" value="Ig-like_dom"/>
</dbReference>
<reference evidence="12" key="2">
    <citation type="submission" date="2025-08" db="UniProtKB">
        <authorList>
            <consortium name="Ensembl"/>
        </authorList>
    </citation>
    <scope>IDENTIFICATION</scope>
    <source>
        <strain evidence="12">Hd-rR</strain>
    </source>
</reference>
<keyword evidence="13" id="KW-1185">Reference proteome</keyword>
<evidence type="ECO:0000256" key="1">
    <source>
        <dbReference type="ARBA" id="ARBA00004479"/>
    </source>
</evidence>
<evidence type="ECO:0000256" key="3">
    <source>
        <dbReference type="ARBA" id="ARBA00022692"/>
    </source>
</evidence>
<dbReference type="InParanoid" id="H2LYP1"/>
<reference evidence="12 13" key="1">
    <citation type="journal article" date="2007" name="Nature">
        <title>The medaka draft genome and insights into vertebrate genome evolution.</title>
        <authorList>
            <person name="Kasahara M."/>
            <person name="Naruse K."/>
            <person name="Sasaki S."/>
            <person name="Nakatani Y."/>
            <person name="Qu W."/>
            <person name="Ahsan B."/>
            <person name="Yamada T."/>
            <person name="Nagayasu Y."/>
            <person name="Doi K."/>
            <person name="Kasai Y."/>
            <person name="Jindo T."/>
            <person name="Kobayashi D."/>
            <person name="Shimada A."/>
            <person name="Toyoda A."/>
            <person name="Kuroki Y."/>
            <person name="Fujiyama A."/>
            <person name="Sasaki T."/>
            <person name="Shimizu A."/>
            <person name="Asakawa S."/>
            <person name="Shimizu N."/>
            <person name="Hashimoto S."/>
            <person name="Yang J."/>
            <person name="Lee Y."/>
            <person name="Matsushima K."/>
            <person name="Sugano S."/>
            <person name="Sakaizumi M."/>
            <person name="Narita T."/>
            <person name="Ohishi K."/>
            <person name="Haga S."/>
            <person name="Ohta F."/>
            <person name="Nomoto H."/>
            <person name="Nogata K."/>
            <person name="Morishita T."/>
            <person name="Endo T."/>
            <person name="Shin-I T."/>
            <person name="Takeda H."/>
            <person name="Morishita S."/>
            <person name="Kohara Y."/>
        </authorList>
    </citation>
    <scope>NUCLEOTIDE SEQUENCE [LARGE SCALE GENOMIC DNA]</scope>
    <source>
        <strain evidence="12 13">Hd-rR</strain>
    </source>
</reference>
<evidence type="ECO:0000313" key="13">
    <source>
        <dbReference type="Proteomes" id="UP000001038"/>
    </source>
</evidence>
<evidence type="ECO:0000313" key="12">
    <source>
        <dbReference type="Ensembl" id="ENSORLP00000011260.2"/>
    </source>
</evidence>
<dbReference type="SMART" id="SM00406">
    <property type="entry name" value="IGv"/>
    <property type="match status" value="1"/>
</dbReference>
<dbReference type="SUPFAM" id="SSF48726">
    <property type="entry name" value="Immunoglobulin"/>
    <property type="match status" value="1"/>
</dbReference>
<dbReference type="PANTHER" id="PTHR13869:SF21">
    <property type="entry name" value="MYELIN PROTEIN ZERO-LIKE PROTEIN 2"/>
    <property type="match status" value="1"/>
</dbReference>
<evidence type="ECO:0000256" key="10">
    <source>
        <dbReference type="SAM" id="Phobius"/>
    </source>
</evidence>
<dbReference type="InterPro" id="IPR013106">
    <property type="entry name" value="Ig_V-set"/>
</dbReference>
<dbReference type="PRINTS" id="PR00213">
    <property type="entry name" value="MYELINP0"/>
</dbReference>
<keyword evidence="7" id="KW-1015">Disulfide bond</keyword>
<keyword evidence="4" id="KW-0732">Signal</keyword>
<name>H2LYP1_ORYLA</name>
<dbReference type="Ensembl" id="ENSORLT00000011261.2">
    <property type="protein sequence ID" value="ENSORLP00000011260.2"/>
    <property type="gene ID" value="ENSORLG00000008979.2"/>
</dbReference>
<dbReference type="Bgee" id="ENSORLG00000008979">
    <property type="expression patterns" value="Expressed in animal zygote and 14 other cell types or tissues"/>
</dbReference>
<feature type="transmembrane region" description="Helical" evidence="10">
    <location>
        <begin position="161"/>
        <end position="185"/>
    </location>
</feature>